<dbReference type="GO" id="GO:0047011">
    <property type="term" value="F:2-dehydropantolactone reductase (A-specific) activity"/>
    <property type="evidence" value="ECO:0007669"/>
    <property type="project" value="UniProtKB-ARBA"/>
</dbReference>
<feature type="site" description="Lowers pKa of active site Tyr" evidence="9">
    <location>
        <position position="82"/>
    </location>
</feature>
<dbReference type="InterPro" id="IPR018170">
    <property type="entry name" value="Aldo/ket_reductase_CS"/>
</dbReference>
<reference evidence="11 12" key="1">
    <citation type="journal article" date="2011" name="Proc. Natl. Acad. Sci. U.S.A.">
        <title>Comparative genomics of xylose-fermenting fungi for enhanced biofuel production.</title>
        <authorList>
            <person name="Wohlbach D.J."/>
            <person name="Kuo A."/>
            <person name="Sato T.K."/>
            <person name="Potts K.M."/>
            <person name="Salamov A.A."/>
            <person name="LaButti K.M."/>
            <person name="Sun H."/>
            <person name="Clum A."/>
            <person name="Pangilinan J.L."/>
            <person name="Lindquist E.A."/>
            <person name="Lucas S."/>
            <person name="Lapidus A."/>
            <person name="Jin M."/>
            <person name="Gunawan C."/>
            <person name="Balan V."/>
            <person name="Dale B.E."/>
            <person name="Jeffries T.W."/>
            <person name="Zinkel R."/>
            <person name="Barry K.W."/>
            <person name="Grigoriev I.V."/>
            <person name="Gasch A.P."/>
        </authorList>
    </citation>
    <scope>NUCLEOTIDE SEQUENCE [LARGE SCALE GENOMIC DNA]</scope>
    <source>
        <strain evidence="12">ATCC 10573 / BCRC 21748 / CBS 615 / JCM 9827 / NBRC 10315 / NRRL Y-1498 / VKM Y-70</strain>
    </source>
</reference>
<dbReference type="HOGENOM" id="CLU_023205_0_0_1"/>
<dbReference type="InterPro" id="IPR023210">
    <property type="entry name" value="NADP_OxRdtase_dom"/>
</dbReference>
<dbReference type="Proteomes" id="UP000000707">
    <property type="component" value="Unassembled WGS sequence"/>
</dbReference>
<keyword evidence="12" id="KW-1185">Reference proteome</keyword>
<name>G3B118_CANTC</name>
<dbReference type="SUPFAM" id="SSF51430">
    <property type="entry name" value="NAD(P)-linked oxidoreductase"/>
    <property type="match status" value="1"/>
</dbReference>
<accession>G3B118</accession>
<dbReference type="FunFam" id="3.20.20.100:FF:000002">
    <property type="entry name" value="2,5-diketo-D-gluconic acid reductase A"/>
    <property type="match status" value="1"/>
</dbReference>
<dbReference type="OrthoDB" id="1879366at2759"/>
<evidence type="ECO:0000256" key="5">
    <source>
        <dbReference type="ARBA" id="ARBA00079693"/>
    </source>
</evidence>
<dbReference type="PANTHER" id="PTHR11732">
    <property type="entry name" value="ALDO/KETO REDUCTASE"/>
    <property type="match status" value="1"/>
</dbReference>
<evidence type="ECO:0000256" key="2">
    <source>
        <dbReference type="ARBA" id="ARBA00050878"/>
    </source>
</evidence>
<dbReference type="Pfam" id="PF00248">
    <property type="entry name" value="Aldo_ket_red"/>
    <property type="match status" value="1"/>
</dbReference>
<evidence type="ECO:0000256" key="9">
    <source>
        <dbReference type="PIRSR" id="PIRSR000097-3"/>
    </source>
</evidence>
<dbReference type="GO" id="GO:0042180">
    <property type="term" value="P:ketone metabolic process"/>
    <property type="evidence" value="ECO:0007669"/>
    <property type="project" value="UniProtKB-ARBA"/>
</dbReference>
<protein>
    <recommendedName>
        <fullName evidence="5">2-dehydropantolactone reductase</fullName>
        <ecNumber evidence="4">1.1.1.358</ecNumber>
    </recommendedName>
    <alternativeName>
        <fullName evidence="5">2-dehydropantolactone reductase</fullName>
    </alternativeName>
    <alternativeName>
        <fullName evidence="6">Ketopantoyl-lactone reductase</fullName>
    </alternativeName>
</protein>
<organism evidence="12">
    <name type="scientific">Candida tenuis (strain ATCC 10573 / BCRC 21748 / CBS 615 / JCM 9827 / NBRC 10315 / NRRL Y-1498 / VKM Y-70)</name>
    <name type="common">Yeast</name>
    <name type="synonym">Yamadazyma tenuis</name>
    <dbReference type="NCBI Taxonomy" id="590646"/>
    <lineage>
        <taxon>Eukaryota</taxon>
        <taxon>Fungi</taxon>
        <taxon>Dikarya</taxon>
        <taxon>Ascomycota</taxon>
        <taxon>Saccharomycotina</taxon>
        <taxon>Pichiomycetes</taxon>
        <taxon>Debaryomycetaceae</taxon>
        <taxon>Yamadazyma</taxon>
    </lineage>
</organism>
<dbReference type="PROSITE" id="PS00062">
    <property type="entry name" value="ALDOKETO_REDUCTASE_2"/>
    <property type="match status" value="1"/>
</dbReference>
<evidence type="ECO:0000256" key="4">
    <source>
        <dbReference type="ARBA" id="ARBA00066965"/>
    </source>
</evidence>
<evidence type="ECO:0000313" key="12">
    <source>
        <dbReference type="Proteomes" id="UP000000707"/>
    </source>
</evidence>
<dbReference type="InterPro" id="IPR020471">
    <property type="entry name" value="AKR"/>
</dbReference>
<evidence type="ECO:0000256" key="6">
    <source>
        <dbReference type="ARBA" id="ARBA00081322"/>
    </source>
</evidence>
<evidence type="ECO:0000313" key="11">
    <source>
        <dbReference type="EMBL" id="EGV64860.1"/>
    </source>
</evidence>
<evidence type="ECO:0000256" key="1">
    <source>
        <dbReference type="ARBA" id="ARBA00023002"/>
    </source>
</evidence>
<evidence type="ECO:0000256" key="3">
    <source>
        <dbReference type="ARBA" id="ARBA00051098"/>
    </source>
</evidence>
<dbReference type="Gene3D" id="3.20.20.100">
    <property type="entry name" value="NADP-dependent oxidoreductase domain"/>
    <property type="match status" value="1"/>
</dbReference>
<keyword evidence="1" id="KW-0560">Oxidoreductase</keyword>
<sequence>MTSPDNHRCTTTFKLNNGTSIPAIGLGTWKARDEESYESVIHALKSGYRHIDTAAAYANEAPVGKAIKDSGIPRSEVYVTTKLWCTRHNEPVKALKESLEKLGLKYVDLYLMHWPVPLNPQSGEKFPMLPNGKRDIVFDWSFVKTFELMQECVKLGLAKSIGVSNFSIKNLKTLLAANLEIKPVANQVELHPQLPLLELADFCKQHQIVLEAYSPLGSDGAPVLKDETIIKLAAKYQVAPSVIVFSWLVARGICGLPKSINPSRIEQNLLVIDLAPEDVETINNIHKKKSIRYINPDWDPVDVFSEV</sequence>
<gene>
    <name evidence="11" type="ORF">CANTEDRAFT_97676</name>
</gene>
<dbReference type="AlphaFoldDB" id="G3B118"/>
<dbReference type="EC" id="1.1.1.358" evidence="4"/>
<comment type="catalytic activity">
    <reaction evidence="2">
        <text>(R)-pantolactone + NADP(+) = 2-dehydropantolactone + NADPH + H(+)</text>
        <dbReference type="Rhea" id="RHEA:18981"/>
        <dbReference type="ChEBI" id="CHEBI:15378"/>
        <dbReference type="ChEBI" id="CHEBI:16719"/>
        <dbReference type="ChEBI" id="CHEBI:18395"/>
        <dbReference type="ChEBI" id="CHEBI:57783"/>
        <dbReference type="ChEBI" id="CHEBI:58349"/>
        <dbReference type="EC" id="1.1.1.358"/>
    </reaction>
</comment>
<dbReference type="STRING" id="590646.G3B118"/>
<feature type="binding site" evidence="8">
    <location>
        <position position="113"/>
    </location>
    <ligand>
        <name>substrate</name>
    </ligand>
</feature>
<dbReference type="PRINTS" id="PR00069">
    <property type="entry name" value="ALDKETRDTASE"/>
</dbReference>
<feature type="active site" description="Proton donor" evidence="7">
    <location>
        <position position="57"/>
    </location>
</feature>
<evidence type="ECO:0000256" key="8">
    <source>
        <dbReference type="PIRSR" id="PIRSR000097-2"/>
    </source>
</evidence>
<comment type="catalytic activity">
    <reaction evidence="3">
        <text>isatin + NADPH + H(+) = 3-hydroxyindolin-2-one + NADP(+)</text>
        <dbReference type="Rhea" id="RHEA:68608"/>
        <dbReference type="ChEBI" id="CHEBI:15378"/>
        <dbReference type="ChEBI" id="CHEBI:27539"/>
        <dbReference type="ChEBI" id="CHEBI:28536"/>
        <dbReference type="ChEBI" id="CHEBI:57783"/>
        <dbReference type="ChEBI" id="CHEBI:58349"/>
    </reaction>
</comment>
<dbReference type="PIRSF" id="PIRSF000097">
    <property type="entry name" value="AKR"/>
    <property type="match status" value="1"/>
</dbReference>
<dbReference type="EMBL" id="GL996515">
    <property type="protein sequence ID" value="EGV64860.1"/>
    <property type="molecule type" value="Genomic_DNA"/>
</dbReference>
<dbReference type="eggNOG" id="KOG1577">
    <property type="taxonomic scope" value="Eukaryota"/>
</dbReference>
<feature type="domain" description="NADP-dependent oxidoreductase" evidence="10">
    <location>
        <begin position="24"/>
        <end position="285"/>
    </location>
</feature>
<evidence type="ECO:0000256" key="7">
    <source>
        <dbReference type="PIRSR" id="PIRSR000097-1"/>
    </source>
</evidence>
<dbReference type="InterPro" id="IPR036812">
    <property type="entry name" value="NAD(P)_OxRdtase_dom_sf"/>
</dbReference>
<dbReference type="PROSITE" id="PS00798">
    <property type="entry name" value="ALDOKETO_REDUCTASE_1"/>
    <property type="match status" value="1"/>
</dbReference>
<proteinExistence type="predicted"/>
<evidence type="ECO:0000259" key="10">
    <source>
        <dbReference type="Pfam" id="PF00248"/>
    </source>
</evidence>